<dbReference type="CDD" id="cd06127">
    <property type="entry name" value="DEDDh"/>
    <property type="match status" value="1"/>
</dbReference>
<evidence type="ECO:0000313" key="6">
    <source>
        <dbReference type="Proteomes" id="UP000444721"/>
    </source>
</evidence>
<dbReference type="Proteomes" id="UP000444721">
    <property type="component" value="Unassembled WGS sequence"/>
</dbReference>
<dbReference type="Pfam" id="PF00929">
    <property type="entry name" value="RNase_T"/>
    <property type="match status" value="1"/>
</dbReference>
<dbReference type="GO" id="GO:0008408">
    <property type="term" value="F:3'-5' exonuclease activity"/>
    <property type="evidence" value="ECO:0007669"/>
    <property type="project" value="TreeGrafter"/>
</dbReference>
<dbReference type="VEuPathDB" id="AmoebaDB:FDP41_012061"/>
<comment type="caution">
    <text evidence="5">The sequence shown here is derived from an EMBL/GenBank/DDBJ whole genome shotgun (WGS) entry which is preliminary data.</text>
</comment>
<evidence type="ECO:0000256" key="2">
    <source>
        <dbReference type="ARBA" id="ARBA00022801"/>
    </source>
</evidence>
<gene>
    <name evidence="5" type="ORF">FDP41_012061</name>
</gene>
<dbReference type="OMA" id="MIEVACA"/>
<feature type="domain" description="Exonuclease" evidence="4">
    <location>
        <begin position="101"/>
        <end position="292"/>
    </location>
</feature>
<dbReference type="EMBL" id="VFQX01000012">
    <property type="protein sequence ID" value="KAF0982200.1"/>
    <property type="molecule type" value="Genomic_DNA"/>
</dbReference>
<dbReference type="PANTHER" id="PTHR30231">
    <property type="entry name" value="DNA POLYMERASE III SUBUNIT EPSILON"/>
    <property type="match status" value="1"/>
</dbReference>
<dbReference type="InterPro" id="IPR013520">
    <property type="entry name" value="Ribonucl_H"/>
</dbReference>
<dbReference type="GeneID" id="68119276"/>
<reference evidence="5 6" key="1">
    <citation type="journal article" date="2019" name="Sci. Rep.">
        <title>Nanopore sequencing improves the draft genome of the human pathogenic amoeba Naegleria fowleri.</title>
        <authorList>
            <person name="Liechti N."/>
            <person name="Schurch N."/>
            <person name="Bruggmann R."/>
            <person name="Wittwer M."/>
        </authorList>
    </citation>
    <scope>NUCLEOTIDE SEQUENCE [LARGE SCALE GENOMIC DNA]</scope>
    <source>
        <strain evidence="5 6">ATCC 30894</strain>
    </source>
</reference>
<evidence type="ECO:0000313" key="5">
    <source>
        <dbReference type="EMBL" id="KAF0982200.1"/>
    </source>
</evidence>
<evidence type="ECO:0000256" key="1">
    <source>
        <dbReference type="ARBA" id="ARBA00022722"/>
    </source>
</evidence>
<dbReference type="InterPro" id="IPR036397">
    <property type="entry name" value="RNaseH_sf"/>
</dbReference>
<dbReference type="InterPro" id="IPR012337">
    <property type="entry name" value="RNaseH-like_sf"/>
</dbReference>
<proteinExistence type="predicted"/>
<evidence type="ECO:0000259" key="4">
    <source>
        <dbReference type="SMART" id="SM00479"/>
    </source>
</evidence>
<accession>A0A6A5C8X4</accession>
<dbReference type="RefSeq" id="XP_044566913.1">
    <property type="nucleotide sequence ID" value="XM_044702540.1"/>
</dbReference>
<dbReference type="AlphaFoldDB" id="A0A6A5C8X4"/>
<dbReference type="GO" id="GO:0003676">
    <property type="term" value="F:nucleic acid binding"/>
    <property type="evidence" value="ECO:0007669"/>
    <property type="project" value="InterPro"/>
</dbReference>
<name>A0A6A5C8X4_NAEFO</name>
<dbReference type="VEuPathDB" id="AmoebaDB:NF0080430"/>
<dbReference type="SUPFAM" id="SSF53098">
    <property type="entry name" value="Ribonuclease H-like"/>
    <property type="match status" value="1"/>
</dbReference>
<dbReference type="PANTHER" id="PTHR30231:SF4">
    <property type="entry name" value="PROTEIN NEN2"/>
    <property type="match status" value="1"/>
</dbReference>
<dbReference type="SMART" id="SM00479">
    <property type="entry name" value="EXOIII"/>
    <property type="match status" value="1"/>
</dbReference>
<dbReference type="VEuPathDB" id="AmoebaDB:NfTy_023660"/>
<keyword evidence="2" id="KW-0378">Hydrolase</keyword>
<keyword evidence="1" id="KW-0540">Nuclease</keyword>
<protein>
    <recommendedName>
        <fullName evidence="4">Exonuclease domain-containing protein</fullName>
    </recommendedName>
</protein>
<keyword evidence="6" id="KW-1185">Reference proteome</keyword>
<dbReference type="OrthoDB" id="10258686at2759"/>
<sequence length="331" mass="37159">MRKQAFLNVLRISLHHHPQQRHSCGMFPRLMMNTSATKNHNTMIIKNNPFITTTVNHTRKFHTSFSVALKKSFNGLQASSSSPSVPTPNASTSNPYSPKYNIVIVDIEGTSTNVSMCRIIEVAGARIIDGTSISSFTSLVNADIPYVPEQVAEITKITKAMLELAPPPQIVLSQLYNFLSSQPSLLVGHNVRFDASVIFNEFVRYNLINNNTTELSSSVMYNDFSEHPLFANTLCTLKLARRLFPGQTDYKLGSLIENLGLGRASMNAHRAHADVSMTSSLWRKIYRECYDRMGGGEVIPDHDFFLKLQETPAKSVDKFIEMYKLEKAYSK</sequence>
<keyword evidence="3" id="KW-0269">Exonuclease</keyword>
<dbReference type="Gene3D" id="3.30.420.10">
    <property type="entry name" value="Ribonuclease H-like superfamily/Ribonuclease H"/>
    <property type="match status" value="1"/>
</dbReference>
<evidence type="ECO:0000256" key="3">
    <source>
        <dbReference type="ARBA" id="ARBA00022839"/>
    </source>
</evidence>
<organism evidence="5 6">
    <name type="scientific">Naegleria fowleri</name>
    <name type="common">Brain eating amoeba</name>
    <dbReference type="NCBI Taxonomy" id="5763"/>
    <lineage>
        <taxon>Eukaryota</taxon>
        <taxon>Discoba</taxon>
        <taxon>Heterolobosea</taxon>
        <taxon>Tetramitia</taxon>
        <taxon>Eutetramitia</taxon>
        <taxon>Vahlkampfiidae</taxon>
        <taxon>Naegleria</taxon>
    </lineage>
</organism>